<evidence type="ECO:0000313" key="2">
    <source>
        <dbReference type="Proteomes" id="UP000821865"/>
    </source>
</evidence>
<sequence length="554" mass="62783">MTPAREAAEFLGELFPDTPAPVKKRQWPVMAATVDDNDRRAPVRDEPDRRDPSLVYWLCLTAAVIFVAILIGVGMMRRAPGKQMVRDHQPRATPHTAEQDTEAYLPPMQYSARRLGIIGVSDDKRHLPTRKRKKEVGLDDPADPPARSSWILPTTLTALFLVVAIILGTLIIIPSSNWKRTPPKDSLICIVGEGYSRESLVFPSDGLCTIVFFNSLLTRNQLAPPYQNDFIYFLETARGHSRTEYGVGFDHEKRDALLPQLEGPNTRKHLDNLWKARIYHFGHINTGIYDIDDQLFREVLRNLKAIYFLMKDKATESRPSYTVLRVPTYTFDAVLEYVFAPDIIIVMGHYESSVFSSMKCVMTSPNMMSVPEGVGAFYSLVPALNNIHNLIKDNISSAFGLSIGLQGFVYRPLYPDSDESKPGNYSILHRCDDNYGFPRWKDAQSNVTEVCKSSSFSRLARDPKYESEFAYNKVAQRMFVYDGINGLSTKLCEGKKNVTNTPFFLAAYGIEFDDPKNYCGYGAFFRLRFLKKLVGFLVHKYTSPLALDACKKLR</sequence>
<evidence type="ECO:0000313" key="1">
    <source>
        <dbReference type="EMBL" id="KAH7934046.1"/>
    </source>
</evidence>
<dbReference type="EMBL" id="CM023478">
    <property type="protein sequence ID" value="KAH7934046.1"/>
    <property type="molecule type" value="Genomic_DNA"/>
</dbReference>
<comment type="caution">
    <text evidence="1">The sequence shown here is derived from an EMBL/GenBank/DDBJ whole genome shotgun (WGS) entry which is preliminary data.</text>
</comment>
<protein>
    <submittedName>
        <fullName evidence="1">Uncharacterized protein</fullName>
    </submittedName>
</protein>
<gene>
    <name evidence="1" type="ORF">HPB49_020842</name>
</gene>
<keyword evidence="2" id="KW-1185">Reference proteome</keyword>
<proteinExistence type="predicted"/>
<dbReference type="Proteomes" id="UP000821865">
    <property type="component" value="Chromosome 9"/>
</dbReference>
<name>A0ACB8C5M0_DERSI</name>
<reference evidence="1" key="1">
    <citation type="submission" date="2020-05" db="EMBL/GenBank/DDBJ databases">
        <title>Large-scale comparative analyses of tick genomes elucidate their genetic diversity and vector capacities.</title>
        <authorList>
            <person name="Jia N."/>
            <person name="Wang J."/>
            <person name="Shi W."/>
            <person name="Du L."/>
            <person name="Sun Y."/>
            <person name="Zhan W."/>
            <person name="Jiang J."/>
            <person name="Wang Q."/>
            <person name="Zhang B."/>
            <person name="Ji P."/>
            <person name="Sakyi L.B."/>
            <person name="Cui X."/>
            <person name="Yuan T."/>
            <person name="Jiang B."/>
            <person name="Yang W."/>
            <person name="Lam T.T.-Y."/>
            <person name="Chang Q."/>
            <person name="Ding S."/>
            <person name="Wang X."/>
            <person name="Zhu J."/>
            <person name="Ruan X."/>
            <person name="Zhao L."/>
            <person name="Wei J."/>
            <person name="Que T."/>
            <person name="Du C."/>
            <person name="Cheng J."/>
            <person name="Dai P."/>
            <person name="Han X."/>
            <person name="Huang E."/>
            <person name="Gao Y."/>
            <person name="Liu J."/>
            <person name="Shao H."/>
            <person name="Ye R."/>
            <person name="Li L."/>
            <person name="Wei W."/>
            <person name="Wang X."/>
            <person name="Wang C."/>
            <person name="Yang T."/>
            <person name="Huo Q."/>
            <person name="Li W."/>
            <person name="Guo W."/>
            <person name="Chen H."/>
            <person name="Zhou L."/>
            <person name="Ni X."/>
            <person name="Tian J."/>
            <person name="Zhou Y."/>
            <person name="Sheng Y."/>
            <person name="Liu T."/>
            <person name="Pan Y."/>
            <person name="Xia L."/>
            <person name="Li J."/>
            <person name="Zhao F."/>
            <person name="Cao W."/>
        </authorList>
    </citation>
    <scope>NUCLEOTIDE SEQUENCE</scope>
    <source>
        <strain evidence="1">Dsil-2018</strain>
    </source>
</reference>
<accession>A0ACB8C5M0</accession>
<organism evidence="1 2">
    <name type="scientific">Dermacentor silvarum</name>
    <name type="common">Tick</name>
    <dbReference type="NCBI Taxonomy" id="543639"/>
    <lineage>
        <taxon>Eukaryota</taxon>
        <taxon>Metazoa</taxon>
        <taxon>Ecdysozoa</taxon>
        <taxon>Arthropoda</taxon>
        <taxon>Chelicerata</taxon>
        <taxon>Arachnida</taxon>
        <taxon>Acari</taxon>
        <taxon>Parasitiformes</taxon>
        <taxon>Ixodida</taxon>
        <taxon>Ixodoidea</taxon>
        <taxon>Ixodidae</taxon>
        <taxon>Rhipicephalinae</taxon>
        <taxon>Dermacentor</taxon>
    </lineage>
</organism>